<dbReference type="Gene3D" id="3.40.50.150">
    <property type="entry name" value="Vaccinia Virus protein VP39"/>
    <property type="match status" value="1"/>
</dbReference>
<evidence type="ECO:0000256" key="4">
    <source>
        <dbReference type="ARBA" id="ARBA00022679"/>
    </source>
</evidence>
<evidence type="ECO:0000313" key="9">
    <source>
        <dbReference type="EMBL" id="KRO62414.1"/>
    </source>
</evidence>
<evidence type="ECO:0000256" key="5">
    <source>
        <dbReference type="ARBA" id="ARBA00022691"/>
    </source>
</evidence>
<proteinExistence type="inferred from homology"/>
<dbReference type="CDD" id="cd11572">
    <property type="entry name" value="RlmI_M_like"/>
    <property type="match status" value="1"/>
</dbReference>
<evidence type="ECO:0008006" key="11">
    <source>
        <dbReference type="Google" id="ProtNLM"/>
    </source>
</evidence>
<evidence type="ECO:0000256" key="1">
    <source>
        <dbReference type="ARBA" id="ARBA00004496"/>
    </source>
</evidence>
<accession>A0A0R2RIM0</accession>
<dbReference type="Gene3D" id="2.30.130.10">
    <property type="entry name" value="PUA domain"/>
    <property type="match status" value="1"/>
</dbReference>
<dbReference type="PANTHER" id="PTHR42873:SF1">
    <property type="entry name" value="S-ADENOSYLMETHIONINE-DEPENDENT METHYLTRANSFERASE DOMAIN-CONTAINING PROTEIN"/>
    <property type="match status" value="1"/>
</dbReference>
<dbReference type="InterPro" id="IPR041532">
    <property type="entry name" value="RlmI-like_PUA"/>
</dbReference>
<dbReference type="SUPFAM" id="SSF53335">
    <property type="entry name" value="S-adenosyl-L-methionine-dependent methyltransferases"/>
    <property type="match status" value="1"/>
</dbReference>
<evidence type="ECO:0000259" key="7">
    <source>
        <dbReference type="Pfam" id="PF10672"/>
    </source>
</evidence>
<evidence type="ECO:0000313" key="10">
    <source>
        <dbReference type="Proteomes" id="UP000051269"/>
    </source>
</evidence>
<comment type="similarity">
    <text evidence="6">Belongs to the methyltransferase superfamily. RlmI family.</text>
</comment>
<keyword evidence="4" id="KW-0808">Transferase</keyword>
<dbReference type="Pfam" id="PF10672">
    <property type="entry name" value="Methyltrans_SAM"/>
    <property type="match status" value="1"/>
</dbReference>
<dbReference type="GO" id="GO:0008168">
    <property type="term" value="F:methyltransferase activity"/>
    <property type="evidence" value="ECO:0007669"/>
    <property type="project" value="UniProtKB-KW"/>
</dbReference>
<dbReference type="AlphaFoldDB" id="A0A0R2RIM0"/>
<comment type="caution">
    <text evidence="9">The sequence shown here is derived from an EMBL/GenBank/DDBJ whole genome shotgun (WGS) entry which is preliminary data.</text>
</comment>
<dbReference type="GO" id="GO:0032259">
    <property type="term" value="P:methylation"/>
    <property type="evidence" value="ECO:0007669"/>
    <property type="project" value="UniProtKB-KW"/>
</dbReference>
<reference evidence="9 10" key="1">
    <citation type="submission" date="2015-10" db="EMBL/GenBank/DDBJ databases">
        <title>Metagenome-Assembled Genomes uncover a global brackish microbiome.</title>
        <authorList>
            <person name="Hugerth L.W."/>
            <person name="Larsson J."/>
            <person name="Alneberg J."/>
            <person name="Lindh M.V."/>
            <person name="Legrand C."/>
            <person name="Pinhassi J."/>
            <person name="Andersson A.F."/>
        </authorList>
    </citation>
    <scope>NUCLEOTIDE SEQUENCE [LARGE SCALE GENOMIC DNA]</scope>
    <source>
        <strain evidence="9">BACL18 MAG-120507-bin52</strain>
    </source>
</reference>
<gene>
    <name evidence="9" type="ORF">ABR82_07055</name>
</gene>
<protein>
    <recommendedName>
        <fullName evidence="11">Class I SAM-dependent rRNA methyltransferase</fullName>
    </recommendedName>
</protein>
<dbReference type="SUPFAM" id="SSF88697">
    <property type="entry name" value="PUA domain-like"/>
    <property type="match status" value="1"/>
</dbReference>
<evidence type="ECO:0000256" key="3">
    <source>
        <dbReference type="ARBA" id="ARBA00022603"/>
    </source>
</evidence>
<name>A0A0R2RIM0_9BACT</name>
<keyword evidence="2" id="KW-0963">Cytoplasm</keyword>
<feature type="domain" description="S-adenosylmethionine-dependent methyltransferase" evidence="7">
    <location>
        <begin position="184"/>
        <end position="336"/>
    </location>
</feature>
<feature type="domain" description="RlmI-like PUA" evidence="8">
    <location>
        <begin position="9"/>
        <end position="69"/>
    </location>
</feature>
<dbReference type="EMBL" id="LIBO01000081">
    <property type="protein sequence ID" value="KRO62414.1"/>
    <property type="molecule type" value="Genomic_DNA"/>
</dbReference>
<dbReference type="Pfam" id="PF17785">
    <property type="entry name" value="PUA_3"/>
    <property type="match status" value="1"/>
</dbReference>
<sequence length="387" mass="43108">MTPVVRETLRLKRGVRSLAQTGHPWILADEIEPSEKPRNDGQAVAYSSEGVMLGTGFFSAHSRIAWRRFRPDLGPLDEDWIDHALQSALAKRPCRISRRLFWSESDGIPGFVVDQYGQYLVVQITTQGVESAWPEIQKSLLRLIQPKGIWVRRDAAGRKIEGLENLTGESVGVIPEDFVRVEIGGMVVPVDLRMGQKTGTYLDQQDNYSIVAEAAKGKRVLDLYCHNGGFALRCAAAGAQMVTGVDRSETSLRIAKLASLENSLTIRWPQEDAVRFLRSSRKGEYDLVIVDPPGLAKSRDSRAASLRFMAEIHRQAIRVLVRGGTLVSFSCSHRVGVEDLRGMIQTLAVEEKRGATFLRTLSQAADHPHLSSFPESQYLTGWMVELK</sequence>
<dbReference type="PANTHER" id="PTHR42873">
    <property type="entry name" value="RIBOSOMAL RNA LARGE SUBUNIT METHYLTRANSFERASE"/>
    <property type="match status" value="1"/>
</dbReference>
<dbReference type="Gene3D" id="3.30.750.80">
    <property type="entry name" value="RNA methyltransferase domain (HRMD) like"/>
    <property type="match status" value="1"/>
</dbReference>
<organism evidence="9 10">
    <name type="scientific">Verrucomicrobia subdivision 6 bacterium BACL9 MAG-120507-bin52</name>
    <dbReference type="NCBI Taxonomy" id="1655590"/>
    <lineage>
        <taxon>Bacteria</taxon>
        <taxon>Pseudomonadati</taxon>
        <taxon>Verrucomicrobiota</taxon>
        <taxon>Verrucomicrobiia</taxon>
        <taxon>Verrucomicrobiales</taxon>
        <taxon>Verrucomicrobia subdivision 6</taxon>
    </lineage>
</organism>
<keyword evidence="3" id="KW-0489">Methyltransferase</keyword>
<evidence type="ECO:0000259" key="8">
    <source>
        <dbReference type="Pfam" id="PF17785"/>
    </source>
</evidence>
<dbReference type="InterPro" id="IPR015947">
    <property type="entry name" value="PUA-like_sf"/>
</dbReference>
<dbReference type="InterPro" id="IPR029063">
    <property type="entry name" value="SAM-dependent_MTases_sf"/>
</dbReference>
<dbReference type="CDD" id="cd02440">
    <property type="entry name" value="AdoMet_MTases"/>
    <property type="match status" value="1"/>
</dbReference>
<dbReference type="GO" id="GO:0003723">
    <property type="term" value="F:RNA binding"/>
    <property type="evidence" value="ECO:0007669"/>
    <property type="project" value="InterPro"/>
</dbReference>
<comment type="subcellular location">
    <subcellularLocation>
        <location evidence="1">Cytoplasm</location>
    </subcellularLocation>
</comment>
<evidence type="ECO:0000256" key="2">
    <source>
        <dbReference type="ARBA" id="ARBA00022490"/>
    </source>
</evidence>
<dbReference type="GO" id="GO:0005737">
    <property type="term" value="C:cytoplasm"/>
    <property type="evidence" value="ECO:0007669"/>
    <property type="project" value="UniProtKB-SubCell"/>
</dbReference>
<evidence type="ECO:0000256" key="6">
    <source>
        <dbReference type="ARBA" id="ARBA00038091"/>
    </source>
</evidence>
<dbReference type="InterPro" id="IPR019614">
    <property type="entry name" value="SAM-dep_methyl-trfase"/>
</dbReference>
<dbReference type="Proteomes" id="UP000051269">
    <property type="component" value="Unassembled WGS sequence"/>
</dbReference>
<keyword evidence="5" id="KW-0949">S-adenosyl-L-methionine</keyword>
<dbReference type="InterPro" id="IPR036974">
    <property type="entry name" value="PUA_sf"/>
</dbReference>